<dbReference type="PANTHER" id="PTHR47685:SF1">
    <property type="entry name" value="MAGNESIUM TRANSPORT PROTEIN CORA"/>
    <property type="match status" value="1"/>
</dbReference>
<feature type="region of interest" description="Disordered" evidence="6">
    <location>
        <begin position="603"/>
        <end position="635"/>
    </location>
</feature>
<keyword evidence="3 7" id="KW-1133">Transmembrane helix</keyword>
<dbReference type="Gene3D" id="1.20.58.340">
    <property type="entry name" value="Magnesium transport protein CorA, transmembrane region"/>
    <property type="match status" value="1"/>
</dbReference>
<comment type="subcellular location">
    <subcellularLocation>
        <location evidence="1">Membrane</location>
        <topology evidence="1">Multi-pass membrane protein</topology>
    </subcellularLocation>
</comment>
<dbReference type="InterPro" id="IPR045863">
    <property type="entry name" value="CorA_TM1_TM2"/>
</dbReference>
<dbReference type="AlphaFoldDB" id="A0AA40EX65"/>
<protein>
    <submittedName>
        <fullName evidence="8">Uncharacterized protein</fullName>
    </submittedName>
</protein>
<evidence type="ECO:0000256" key="5">
    <source>
        <dbReference type="SAM" id="Coils"/>
    </source>
</evidence>
<dbReference type="PANTHER" id="PTHR47685">
    <property type="entry name" value="MAGNESIUM TRANSPORT PROTEIN CORA"/>
    <property type="match status" value="1"/>
</dbReference>
<feature type="compositionally biased region" description="Polar residues" evidence="6">
    <location>
        <begin position="609"/>
        <end position="633"/>
    </location>
</feature>
<dbReference type="Pfam" id="PF01544">
    <property type="entry name" value="CorA"/>
    <property type="match status" value="1"/>
</dbReference>
<proteinExistence type="predicted"/>
<feature type="region of interest" description="Disordered" evidence="6">
    <location>
        <begin position="854"/>
        <end position="891"/>
    </location>
</feature>
<accession>A0AA40EX65</accession>
<evidence type="ECO:0000256" key="1">
    <source>
        <dbReference type="ARBA" id="ARBA00004141"/>
    </source>
</evidence>
<feature type="transmembrane region" description="Helical" evidence="7">
    <location>
        <begin position="776"/>
        <end position="797"/>
    </location>
</feature>
<evidence type="ECO:0000256" key="3">
    <source>
        <dbReference type="ARBA" id="ARBA00022989"/>
    </source>
</evidence>
<keyword evidence="9" id="KW-1185">Reference proteome</keyword>
<dbReference type="InterPro" id="IPR050829">
    <property type="entry name" value="CorA_MIT"/>
</dbReference>
<evidence type="ECO:0000256" key="4">
    <source>
        <dbReference type="ARBA" id="ARBA00023136"/>
    </source>
</evidence>
<organism evidence="8 9">
    <name type="scientific">Schizothecium vesticola</name>
    <dbReference type="NCBI Taxonomy" id="314040"/>
    <lineage>
        <taxon>Eukaryota</taxon>
        <taxon>Fungi</taxon>
        <taxon>Dikarya</taxon>
        <taxon>Ascomycota</taxon>
        <taxon>Pezizomycotina</taxon>
        <taxon>Sordariomycetes</taxon>
        <taxon>Sordariomycetidae</taxon>
        <taxon>Sordariales</taxon>
        <taxon>Schizotheciaceae</taxon>
        <taxon>Schizothecium</taxon>
    </lineage>
</organism>
<evidence type="ECO:0000256" key="6">
    <source>
        <dbReference type="SAM" id="MobiDB-lite"/>
    </source>
</evidence>
<dbReference type="GO" id="GO:0016020">
    <property type="term" value="C:membrane"/>
    <property type="evidence" value="ECO:0007669"/>
    <property type="project" value="UniProtKB-SubCell"/>
</dbReference>
<dbReference type="EMBL" id="JAUKUD010000004">
    <property type="protein sequence ID" value="KAK0747161.1"/>
    <property type="molecule type" value="Genomic_DNA"/>
</dbReference>
<evidence type="ECO:0000313" key="8">
    <source>
        <dbReference type="EMBL" id="KAK0747161.1"/>
    </source>
</evidence>
<dbReference type="GO" id="GO:0046873">
    <property type="term" value="F:metal ion transmembrane transporter activity"/>
    <property type="evidence" value="ECO:0007669"/>
    <property type="project" value="InterPro"/>
</dbReference>
<evidence type="ECO:0000313" key="9">
    <source>
        <dbReference type="Proteomes" id="UP001172155"/>
    </source>
</evidence>
<feature type="coiled-coil region" evidence="5">
    <location>
        <begin position="645"/>
        <end position="672"/>
    </location>
</feature>
<dbReference type="InterPro" id="IPR002523">
    <property type="entry name" value="MgTranspt_CorA/ZnTranspt_ZntB"/>
</dbReference>
<gene>
    <name evidence="8" type="ORF">B0T18DRAFT_438825</name>
</gene>
<keyword evidence="5" id="KW-0175">Coiled coil</keyword>
<name>A0AA40EX65_9PEZI</name>
<evidence type="ECO:0000256" key="7">
    <source>
        <dbReference type="SAM" id="Phobius"/>
    </source>
</evidence>
<dbReference type="Proteomes" id="UP001172155">
    <property type="component" value="Unassembled WGS sequence"/>
</dbReference>
<dbReference type="SUPFAM" id="SSF144083">
    <property type="entry name" value="Magnesium transport protein CorA, transmembrane region"/>
    <property type="match status" value="1"/>
</dbReference>
<feature type="transmembrane region" description="Helical" evidence="7">
    <location>
        <begin position="750"/>
        <end position="770"/>
    </location>
</feature>
<evidence type="ECO:0000256" key="2">
    <source>
        <dbReference type="ARBA" id="ARBA00022692"/>
    </source>
</evidence>
<comment type="caution">
    <text evidence="8">The sequence shown here is derived from an EMBL/GenBank/DDBJ whole genome shotgun (WGS) entry which is preliminary data.</text>
</comment>
<keyword evidence="2 7" id="KW-0812">Transmembrane</keyword>
<keyword evidence="4 7" id="KW-0472">Membrane</keyword>
<reference evidence="8" key="1">
    <citation type="submission" date="2023-06" db="EMBL/GenBank/DDBJ databases">
        <title>Genome-scale phylogeny and comparative genomics of the fungal order Sordariales.</title>
        <authorList>
            <consortium name="Lawrence Berkeley National Laboratory"/>
            <person name="Hensen N."/>
            <person name="Bonometti L."/>
            <person name="Westerberg I."/>
            <person name="Brannstrom I.O."/>
            <person name="Guillou S."/>
            <person name="Cros-Aarteil S."/>
            <person name="Calhoun S."/>
            <person name="Haridas S."/>
            <person name="Kuo A."/>
            <person name="Mondo S."/>
            <person name="Pangilinan J."/>
            <person name="Riley R."/>
            <person name="LaButti K."/>
            <person name="Andreopoulos B."/>
            <person name="Lipzen A."/>
            <person name="Chen C."/>
            <person name="Yanf M."/>
            <person name="Daum C."/>
            <person name="Ng V."/>
            <person name="Clum A."/>
            <person name="Steindorff A."/>
            <person name="Ohm R."/>
            <person name="Martin F."/>
            <person name="Silar P."/>
            <person name="Natvig D."/>
            <person name="Lalanne C."/>
            <person name="Gautier V."/>
            <person name="Ament-velasquez S.L."/>
            <person name="Kruys A."/>
            <person name="Hutchinson M.I."/>
            <person name="Powell A.J."/>
            <person name="Barry K."/>
            <person name="Miller A.N."/>
            <person name="Grigoriev I.V."/>
            <person name="Debuchy R."/>
            <person name="Gladieux P."/>
            <person name="Thoren M.H."/>
            <person name="Johannesson H."/>
        </authorList>
    </citation>
    <scope>NUCLEOTIDE SEQUENCE</scope>
    <source>
        <strain evidence="8">SMH3187-1</strain>
    </source>
</reference>
<sequence length="910" mass="101797">MAPHQYPSTCLSDRPHDHRVSDVRLHFSGCLRISKRRRFYESLPPDSQARIRRDNEKTTELRHRLETTQCDSTAASRLRTFQQAMLQWSLATGRPPWPLPPPGRTAYLSSPNLVNHHVQAPVFYFRAGHPASLPTLPAQFPNQKLPVADLLADDPSRNPLMQPCDPSTVRYFHLPANNMLWVEEAIARYYHEESRPADDARAQGAGRRRTRTEALLRPEYWRGQQNYDPDCAEVHARHMRPLCGGPDDKNLVLFMPYLHWESDRGRVKSDEMVKEAHLHNVVKSISEVVSQAREQKQGRLSRVQTEDTLSPVLGTAPEGGLGGVEERRRALGRVLRTAAALMEAMDSHNEEMLVLRYLHAQPPLHPRRTLDQSYYGALKSTRARDRDQVVYRGTVGERHDCVGMDACERCNEDIRKVPRIIMVDQLWLWVLDERTVISAFPRRWGRNRPDPSAIHKTLRQRLENVRPGEITSAYDLALIIVDECSRVFFDRARPSTKKPNLVELFAGAIRDLTYKQTAAFDQFLIYTHLAGRDYKHAAGERGSGSSFDSTQNTLLNINPEGNLLKEVKDIVDEILIMVRIKEQQQKVMEGLVKNVKRAMLPLVGGRRGMSSSQEWEMTPGSPNSEHNDGSSNDINEKARGARQTLHRADNLLVDLSERIAELRGLLQIAQHTSAALKDILTLKQQQAGVIEAREAVKQAQLTLKQGQSIMIFTIVTIIFLPLSFCVGLFGMNAIEFSSDAKLPLATQFSYMFPASAGIAIIAFLLAFSQSVHSNSVVALVRSVVSFGYNTVVTWVAVKTGMYMAGREMSRTARVLRDREAKITGGMKAEVMRKEKNLDKMRAANHVRQLTMRKDAGVGGGAGGGGGGDGSGRTTPFSPYAPGSGGGLRPGGVQMAEVDVELGERGTRRLA</sequence>
<feature type="compositionally biased region" description="Gly residues" evidence="6">
    <location>
        <begin position="856"/>
        <end position="870"/>
    </location>
</feature>
<feature type="transmembrane region" description="Helical" evidence="7">
    <location>
        <begin position="709"/>
        <end position="729"/>
    </location>
</feature>